<organism evidence="1 2">
    <name type="scientific">Danaus chrysippus</name>
    <name type="common">African queen</name>
    <dbReference type="NCBI Taxonomy" id="151541"/>
    <lineage>
        <taxon>Eukaryota</taxon>
        <taxon>Metazoa</taxon>
        <taxon>Ecdysozoa</taxon>
        <taxon>Arthropoda</taxon>
        <taxon>Hexapoda</taxon>
        <taxon>Insecta</taxon>
        <taxon>Pterygota</taxon>
        <taxon>Neoptera</taxon>
        <taxon>Endopterygota</taxon>
        <taxon>Lepidoptera</taxon>
        <taxon>Glossata</taxon>
        <taxon>Ditrysia</taxon>
        <taxon>Papilionoidea</taxon>
        <taxon>Nymphalidae</taxon>
        <taxon>Danainae</taxon>
        <taxon>Danaini</taxon>
        <taxon>Danaina</taxon>
        <taxon>Danaus</taxon>
        <taxon>Anosia</taxon>
    </lineage>
</organism>
<dbReference type="AlphaFoldDB" id="A0A8J2QYJ8"/>
<proteinExistence type="predicted"/>
<dbReference type="Proteomes" id="UP000789524">
    <property type="component" value="Unassembled WGS sequence"/>
</dbReference>
<reference evidence="1" key="1">
    <citation type="submission" date="2021-09" db="EMBL/GenBank/DDBJ databases">
        <authorList>
            <person name="Martin H S."/>
        </authorList>
    </citation>
    <scope>NUCLEOTIDE SEQUENCE</scope>
</reference>
<keyword evidence="2" id="KW-1185">Reference proteome</keyword>
<comment type="caution">
    <text evidence="1">The sequence shown here is derived from an EMBL/GenBank/DDBJ whole genome shotgun (WGS) entry which is preliminary data.</text>
</comment>
<dbReference type="OrthoDB" id="7364812at2759"/>
<sequence length="72" mass="8231">MMKRSVITKLLTSTRFKRICHGLVSDHQYMLTARPQQAVPPDATNDQACRLNRLSAIIEIYSIPEARSLNFL</sequence>
<accession>A0A8J2QYJ8</accession>
<dbReference type="EMBL" id="CAKASE010000073">
    <property type="protein sequence ID" value="CAG9574877.1"/>
    <property type="molecule type" value="Genomic_DNA"/>
</dbReference>
<protein>
    <submittedName>
        <fullName evidence="1">(African queen) hypothetical protein</fullName>
    </submittedName>
</protein>
<name>A0A8J2QYJ8_9NEOP</name>
<evidence type="ECO:0000313" key="2">
    <source>
        <dbReference type="Proteomes" id="UP000789524"/>
    </source>
</evidence>
<gene>
    <name evidence="1" type="ORF">DCHRY22_LOCUS11077</name>
</gene>
<evidence type="ECO:0000313" key="1">
    <source>
        <dbReference type="EMBL" id="CAG9574877.1"/>
    </source>
</evidence>